<feature type="transmembrane region" description="Helical" evidence="7">
    <location>
        <begin position="216"/>
        <end position="234"/>
    </location>
</feature>
<dbReference type="Gene3D" id="1.20.81.30">
    <property type="entry name" value="Type II secretion system (T2SS), domain F"/>
    <property type="match status" value="2"/>
</dbReference>
<gene>
    <name evidence="9" type="ORF">HLVA_22700</name>
</gene>
<evidence type="ECO:0000256" key="4">
    <source>
        <dbReference type="ARBA" id="ARBA00022692"/>
    </source>
</evidence>
<feature type="transmembrane region" description="Helical" evidence="7">
    <location>
        <begin position="162"/>
        <end position="184"/>
    </location>
</feature>
<comment type="similarity">
    <text evidence="2">Belongs to the GSP F family.</text>
</comment>
<geneLocation type="plasmid" evidence="9 10">
    <name>pHIC</name>
</geneLocation>
<dbReference type="EMBL" id="AP027060">
    <property type="protein sequence ID" value="BDU51701.1"/>
    <property type="molecule type" value="Genomic_DNA"/>
</dbReference>
<evidence type="ECO:0000256" key="3">
    <source>
        <dbReference type="ARBA" id="ARBA00022475"/>
    </source>
</evidence>
<evidence type="ECO:0000313" key="9">
    <source>
        <dbReference type="EMBL" id="BDU51701.1"/>
    </source>
</evidence>
<dbReference type="Proteomes" id="UP001321582">
    <property type="component" value="Plasmid pHIC"/>
</dbReference>
<proteinExistence type="inferred from homology"/>
<dbReference type="PANTHER" id="PTHR30012:SF0">
    <property type="entry name" value="TYPE II SECRETION SYSTEM PROTEIN F-RELATED"/>
    <property type="match status" value="1"/>
</dbReference>
<dbReference type="InterPro" id="IPR003004">
    <property type="entry name" value="GspF/PilC"/>
</dbReference>
<dbReference type="InterPro" id="IPR042094">
    <property type="entry name" value="T2SS_GspF_sf"/>
</dbReference>
<evidence type="ECO:0000256" key="1">
    <source>
        <dbReference type="ARBA" id="ARBA00004651"/>
    </source>
</evidence>
<keyword evidence="3" id="KW-1003">Cell membrane</keyword>
<comment type="subcellular location">
    <subcellularLocation>
        <location evidence="1">Cell membrane</location>
        <topology evidence="1">Multi-pass membrane protein</topology>
    </subcellularLocation>
</comment>
<feature type="domain" description="Type II secretion system protein GspF" evidence="8">
    <location>
        <begin position="265"/>
        <end position="387"/>
    </location>
</feature>
<dbReference type="Pfam" id="PF00482">
    <property type="entry name" value="T2SSF"/>
    <property type="match status" value="2"/>
</dbReference>
<evidence type="ECO:0000259" key="8">
    <source>
        <dbReference type="Pfam" id="PF00482"/>
    </source>
</evidence>
<accession>A0AAU9D6R1</accession>
<feature type="transmembrane region" description="Helical" evidence="7">
    <location>
        <begin position="368"/>
        <end position="389"/>
    </location>
</feature>
<keyword evidence="10" id="KW-1185">Reference proteome</keyword>
<dbReference type="PRINTS" id="PR00812">
    <property type="entry name" value="BCTERIALGSPF"/>
</dbReference>
<evidence type="ECO:0000256" key="5">
    <source>
        <dbReference type="ARBA" id="ARBA00022989"/>
    </source>
</evidence>
<sequence length="397" mass="45512">MSLYKYKGYNKKGEKVEGTVESTNEQQALNDLNRKEITIYEIKEEIATIFSKRASLKDIYIFTKNMNTLLKSGMNLGESLETATNLTKNKYARKVYDAIYEKVRKGESFSIALSSYPGYFDQRYISMIKAGEEGGFIKAVFEELKKTIYEKMNFRKFIISTLTYPVILIFVGIISVAVMFGYVLPRFKQIYDNYGQKLPKITSVIIDLVNLFEKNIISIFAVSMIFIVLSYIFFNSEFLKRKVYKYLLIIPFVNKSYRKFFLYNFSSMMSGLLNSKVSLIKSLEISKTLTKNQYLKNEVEKIITKVVNGNKLSESLNGNFLYDNLFFQLLKVGENSGDLGLSFADLSDTLNDELKSNIAIFSKVFEPLVIIIIGIIFGVLIYAMLIPIINLAGIEKL</sequence>
<dbReference type="GO" id="GO:0005886">
    <property type="term" value="C:plasma membrane"/>
    <property type="evidence" value="ECO:0007669"/>
    <property type="project" value="UniProtKB-SubCell"/>
</dbReference>
<reference evidence="9 10" key="1">
    <citation type="submission" date="2022-11" db="EMBL/GenBank/DDBJ databases">
        <title>Haliovirga abyssi gen. nov., sp. nov., a mesophilic fermentative bacterium isolated from the Iheya North hydrothermal field and the proposal of Haliovirgaceae fam. nov.</title>
        <authorList>
            <person name="Miyazaki U."/>
            <person name="Tame A."/>
            <person name="Miyazaki J."/>
            <person name="Takai K."/>
            <person name="Sawayama S."/>
            <person name="Kitajima M."/>
            <person name="Okamoto A."/>
            <person name="Nakagawa S."/>
        </authorList>
    </citation>
    <scope>NUCLEOTIDE SEQUENCE [LARGE SCALE GENOMIC DNA]</scope>
    <source>
        <strain evidence="9 10">IC12</strain>
        <plasmid evidence="9 10">pHIC</plasmid>
    </source>
</reference>
<evidence type="ECO:0000256" key="7">
    <source>
        <dbReference type="SAM" id="Phobius"/>
    </source>
</evidence>
<organism evidence="9 10">
    <name type="scientific">Haliovirga abyssi</name>
    <dbReference type="NCBI Taxonomy" id="2996794"/>
    <lineage>
        <taxon>Bacteria</taxon>
        <taxon>Fusobacteriati</taxon>
        <taxon>Fusobacteriota</taxon>
        <taxon>Fusobacteriia</taxon>
        <taxon>Fusobacteriales</taxon>
        <taxon>Haliovirgaceae</taxon>
        <taxon>Haliovirga</taxon>
    </lineage>
</organism>
<evidence type="ECO:0000256" key="6">
    <source>
        <dbReference type="ARBA" id="ARBA00023136"/>
    </source>
</evidence>
<keyword evidence="6 7" id="KW-0472">Membrane</keyword>
<dbReference type="KEGG" id="haby:HLVA_22700"/>
<keyword evidence="9" id="KW-0614">Plasmid</keyword>
<protein>
    <submittedName>
        <fullName evidence="9">Type II secretion system protein F</fullName>
    </submittedName>
</protein>
<keyword evidence="4 7" id="KW-0812">Transmembrane</keyword>
<dbReference type="InterPro" id="IPR018076">
    <property type="entry name" value="T2SS_GspF_dom"/>
</dbReference>
<dbReference type="PANTHER" id="PTHR30012">
    <property type="entry name" value="GENERAL SECRETION PATHWAY PROTEIN"/>
    <property type="match status" value="1"/>
</dbReference>
<dbReference type="AlphaFoldDB" id="A0AAU9D6R1"/>
<evidence type="ECO:0000256" key="2">
    <source>
        <dbReference type="ARBA" id="ARBA00005745"/>
    </source>
</evidence>
<keyword evidence="5 7" id="KW-1133">Transmembrane helix</keyword>
<dbReference type="RefSeq" id="WP_307905565.1">
    <property type="nucleotide sequence ID" value="NZ_AP027060.1"/>
</dbReference>
<evidence type="ECO:0000313" key="10">
    <source>
        <dbReference type="Proteomes" id="UP001321582"/>
    </source>
</evidence>
<name>A0AAU9D6R1_9FUSO</name>
<feature type="domain" description="Type II secretion system protein GspF" evidence="8">
    <location>
        <begin position="62"/>
        <end position="185"/>
    </location>
</feature>